<protein>
    <recommendedName>
        <fullName evidence="3">C2H2-type domain-containing protein</fullName>
    </recommendedName>
</protein>
<keyword evidence="1" id="KW-0479">Metal-binding</keyword>
<sequence>MLGPIRPDLPLGSQQELVLQDAWARSSILPPNQDAGHSHQSLRALRSIPRSLLGFLLDEEFGLRSDSDDLPSWIDPLLQPNRKDADQLNQYLNALTAWVVVLPRGSGASGIAGLSGILTIKDAETPAQEAAQRSDNESSDILTSDSETSSSDSSENLSSHDSVYSPEDASEFSSQPNPVNVAERPSRNGADVARERIRTQASLLNTEPELPPKGPKPLNKHQKPRLKDVLESLLGRVLDESIHLSWLRDNSNETLREIGWYLRPNLIESDMEQPKTVILPMLDGSTGVESLAVMSISQFACDAILYAPSGIEARENLLAAYEKLTSSLFDYDGVWDFAWWDGDRKIASRSVFQIPHPDARYGPKDLCLVVLAKVVEVLNVTCAHGVGEVLGIEPGVPYHRCGEHTCIEEESAIDVYQMRLVMLDTLLKYGKQPILRHIQPLESDAPKTDIDPIEFDLEDEAAYEAAYNSDETMYGLDVESMEGINEDSTVLSEWDRVPSNPPSSEEPDPLELRLEKSAARGLKIKPGHVKQILDAMGPPQATNLLPVHIEVAIGRHKRWMREILMNTVNAAIKQVAGTSEKFMESSTITFLLANRDEESQELIISILTDPRIRSVRLQAMLGLQAWSPTVYDQFLAPINVDSAGTIKYIGVYEILMVRPSHDSTASANFRYIGSGTAAQGLGERLLSHQKTFKLGKERIDQKRASQKTSSVLWVHSVGSMPGMERRFFCVGSFPRVEDDECLYLTKKLVLLLEGLHMVYQSSLTTHAHFRGHPFHGLSSRLLGKLRPIDMPKPSCEGTNVVLALTQSGKVMRKSFLTPAVVESFHNLVKDRENKLGSMRLRKPDILSIQEELSLPPTPYLTRRLWEIYESLNWTDENKLLRRCSSFQEACYVYRAVILYAEKRHLVTGPVDGFYMLDEQTLDFEPISHIAKSLAPLPDKERYTKAKARELWKSHMWGERVNLALSQANWDTLRVRACAKDDACQSGQSLADLIDGDPSIDLECLIAFQLQDVKQGILQEAITNSTWNQWGGWQAQEHPWSWTIKKEKVNPSTNRLIEQKPWRTVPEHVVSADVTDEPMPLDKSLDNILGELEDIDRLVADLSIDEEQHQQQQSLAQVAAVPQETEQQPALPNHRHTKTGFQLQTPFTRSSKTQNDESMQTGEEKQSEARFQQLLALQERNPTQLPPSHTDKENDQKLRDSYHRDLATRQASKLGMTVELAHELVKFLAESDLTRVRDQSHDLLSTIQNFITEKGLDRTHTGLNQAWFQAAKDENPLQLFAANLRGFRSDFWPEESRDEWLGIAVQVANEVGITECETWTPAPWTRFASRMTFLALQGLGFTTCKYPLSWQQGRRLFHTLLSGGGRVKQSNSRGMLQCPFCTTRVPELWESKKFQELSNHIKAEHPGQKVTCQFCRKSFEHLGPFVQHTCTKVIVHEGKKRNRRVDICQICCEEFQTPGLRLTTISDLQKHMEEAHGPLKCESCDREFKEPLHLDMHRCAG</sequence>
<feature type="compositionally biased region" description="Basic and acidic residues" evidence="2">
    <location>
        <begin position="1188"/>
        <end position="1197"/>
    </location>
</feature>
<dbReference type="EMBL" id="JAPEUR010000003">
    <property type="protein sequence ID" value="KAJ4329250.1"/>
    <property type="molecule type" value="Genomic_DNA"/>
</dbReference>
<feature type="region of interest" description="Disordered" evidence="2">
    <location>
        <begin position="125"/>
        <end position="224"/>
    </location>
</feature>
<feature type="compositionally biased region" description="Low complexity" evidence="2">
    <location>
        <begin position="139"/>
        <end position="162"/>
    </location>
</feature>
<dbReference type="PROSITE" id="PS50157">
    <property type="entry name" value="ZINC_FINGER_C2H2_2"/>
    <property type="match status" value="1"/>
</dbReference>
<dbReference type="Proteomes" id="UP001140502">
    <property type="component" value="Unassembled WGS sequence"/>
</dbReference>
<evidence type="ECO:0000256" key="2">
    <source>
        <dbReference type="SAM" id="MobiDB-lite"/>
    </source>
</evidence>
<feature type="region of interest" description="Disordered" evidence="2">
    <location>
        <begin position="1105"/>
        <end position="1167"/>
    </location>
</feature>
<name>A0A9W8WP40_9HYPO</name>
<dbReference type="GO" id="GO:0008270">
    <property type="term" value="F:zinc ion binding"/>
    <property type="evidence" value="ECO:0007669"/>
    <property type="project" value="UniProtKB-KW"/>
</dbReference>
<feature type="region of interest" description="Disordered" evidence="2">
    <location>
        <begin position="1178"/>
        <end position="1197"/>
    </location>
</feature>
<feature type="domain" description="C2H2-type" evidence="3">
    <location>
        <begin position="1409"/>
        <end position="1440"/>
    </location>
</feature>
<keyword evidence="1" id="KW-0862">Zinc</keyword>
<gene>
    <name evidence="4" type="ORF">N0V84_000376</name>
</gene>
<evidence type="ECO:0000313" key="5">
    <source>
        <dbReference type="Proteomes" id="UP001140502"/>
    </source>
</evidence>
<reference evidence="4" key="1">
    <citation type="submission" date="2022-10" db="EMBL/GenBank/DDBJ databases">
        <title>Tapping the CABI collections for fungal endophytes: first genome assemblies for Collariella, Neodidymelliopsis, Ascochyta clinopodiicola, Didymella pomorum, Didymosphaeria variabile, Neocosmospora piperis and Neocucurbitaria cava.</title>
        <authorList>
            <person name="Hill R."/>
        </authorList>
    </citation>
    <scope>NUCLEOTIDE SEQUENCE</scope>
    <source>
        <strain evidence="4">IMI 366586</strain>
    </source>
</reference>
<keyword evidence="5" id="KW-1185">Reference proteome</keyword>
<feature type="compositionally biased region" description="Polar residues" evidence="2">
    <location>
        <begin position="1138"/>
        <end position="1160"/>
    </location>
</feature>
<organism evidence="4 5">
    <name type="scientific">Fusarium piperis</name>
    <dbReference type="NCBI Taxonomy" id="1435070"/>
    <lineage>
        <taxon>Eukaryota</taxon>
        <taxon>Fungi</taxon>
        <taxon>Dikarya</taxon>
        <taxon>Ascomycota</taxon>
        <taxon>Pezizomycotina</taxon>
        <taxon>Sordariomycetes</taxon>
        <taxon>Hypocreomycetidae</taxon>
        <taxon>Hypocreales</taxon>
        <taxon>Nectriaceae</taxon>
        <taxon>Fusarium</taxon>
        <taxon>Fusarium solani species complex</taxon>
    </lineage>
</organism>
<keyword evidence="1" id="KW-0863">Zinc-finger</keyword>
<dbReference type="InterPro" id="IPR013087">
    <property type="entry name" value="Znf_C2H2_type"/>
</dbReference>
<accession>A0A9W8WP40</accession>
<evidence type="ECO:0000313" key="4">
    <source>
        <dbReference type="EMBL" id="KAJ4329250.1"/>
    </source>
</evidence>
<evidence type="ECO:0000259" key="3">
    <source>
        <dbReference type="PROSITE" id="PS50157"/>
    </source>
</evidence>
<proteinExistence type="predicted"/>
<evidence type="ECO:0000256" key="1">
    <source>
        <dbReference type="PROSITE-ProRule" id="PRU00042"/>
    </source>
</evidence>
<comment type="caution">
    <text evidence="4">The sequence shown here is derived from an EMBL/GenBank/DDBJ whole genome shotgun (WGS) entry which is preliminary data.</text>
</comment>
<feature type="compositionally biased region" description="Low complexity" evidence="2">
    <location>
        <begin position="1109"/>
        <end position="1122"/>
    </location>
</feature>